<accession>A0AAI8VEE3</accession>
<dbReference type="Proteomes" id="UP001295740">
    <property type="component" value="Unassembled WGS sequence"/>
</dbReference>
<organism evidence="1 2">
    <name type="scientific">Anthostomella pinea</name>
    <dbReference type="NCBI Taxonomy" id="933095"/>
    <lineage>
        <taxon>Eukaryota</taxon>
        <taxon>Fungi</taxon>
        <taxon>Dikarya</taxon>
        <taxon>Ascomycota</taxon>
        <taxon>Pezizomycotina</taxon>
        <taxon>Sordariomycetes</taxon>
        <taxon>Xylariomycetidae</taxon>
        <taxon>Xylariales</taxon>
        <taxon>Xylariaceae</taxon>
        <taxon>Anthostomella</taxon>
    </lineage>
</organism>
<comment type="caution">
    <text evidence="1">The sequence shown here is derived from an EMBL/GenBank/DDBJ whole genome shotgun (WGS) entry which is preliminary data.</text>
</comment>
<evidence type="ECO:0000313" key="1">
    <source>
        <dbReference type="EMBL" id="CAJ2503124.1"/>
    </source>
</evidence>
<evidence type="ECO:0000313" key="2">
    <source>
        <dbReference type="Proteomes" id="UP001295740"/>
    </source>
</evidence>
<gene>
    <name evidence="1" type="ORF">KHLLAP_LOCUS3592</name>
</gene>
<name>A0AAI8VEE3_9PEZI</name>
<reference evidence="1" key="1">
    <citation type="submission" date="2023-10" db="EMBL/GenBank/DDBJ databases">
        <authorList>
            <person name="Hackl T."/>
        </authorList>
    </citation>
    <scope>NUCLEOTIDE SEQUENCE</scope>
</reference>
<protein>
    <submittedName>
        <fullName evidence="1">Uu.00g105180.m01.CDS01</fullName>
    </submittedName>
</protein>
<dbReference type="EMBL" id="CAUWAG010000004">
    <property type="protein sequence ID" value="CAJ2503124.1"/>
    <property type="molecule type" value="Genomic_DNA"/>
</dbReference>
<proteinExistence type="predicted"/>
<sequence>MPLLYGEGDKAFRRLQAEILSSAHGHTLFLGYIGSDNGHDEKDTSGEPMRSLLHEVYHGKVDNIIVRPASTPGWIPEEITSCPEFPFKWESPQLTASGIHLNLPLKQHCLDIGAASSVFPEFVALSLLYPPNVPRQNIYLDAFTCLLPDS</sequence>
<keyword evidence="2" id="KW-1185">Reference proteome</keyword>
<dbReference type="AlphaFoldDB" id="A0AAI8VEE3"/>